<name>A0A178YLH9_SINSA</name>
<keyword evidence="3 7" id="KW-0032">Aminotransferase</keyword>
<reference evidence="7 8" key="1">
    <citation type="submission" date="2015-11" db="EMBL/GenBank/DDBJ databases">
        <title>Ensifer anhuiense sp. nov., an effective nitrogen fixation bacterium with Glycine soja.</title>
        <authorList>
            <person name="Yan H."/>
            <person name="Chen W."/>
        </authorList>
    </citation>
    <scope>NUCLEOTIDE SEQUENCE [LARGE SCALE GENOMIC DNA]</scope>
    <source>
        <strain evidence="7 8">LMG 7837</strain>
    </source>
</reference>
<dbReference type="InterPro" id="IPR049704">
    <property type="entry name" value="Aminotrans_3_PPA_site"/>
</dbReference>
<dbReference type="GO" id="GO:0004015">
    <property type="term" value="F:adenosylmethionine-8-amino-7-oxononanoate transaminase activity"/>
    <property type="evidence" value="ECO:0007669"/>
    <property type="project" value="TreeGrafter"/>
</dbReference>
<evidence type="ECO:0000256" key="2">
    <source>
        <dbReference type="ARBA" id="ARBA00008954"/>
    </source>
</evidence>
<dbReference type="CDD" id="cd00610">
    <property type="entry name" value="OAT_like"/>
    <property type="match status" value="1"/>
</dbReference>
<dbReference type="Gene3D" id="3.40.640.10">
    <property type="entry name" value="Type I PLP-dependent aspartate aminotransferase-like (Major domain)"/>
    <property type="match status" value="1"/>
</dbReference>
<evidence type="ECO:0000256" key="4">
    <source>
        <dbReference type="ARBA" id="ARBA00022679"/>
    </source>
</evidence>
<evidence type="ECO:0000313" key="7">
    <source>
        <dbReference type="EMBL" id="OAP48267.1"/>
    </source>
</evidence>
<dbReference type="EMBL" id="LNQB01000062">
    <property type="protein sequence ID" value="OAP48267.1"/>
    <property type="molecule type" value="Genomic_DNA"/>
</dbReference>
<keyword evidence="8" id="KW-1185">Reference proteome</keyword>
<dbReference type="PIRSF" id="PIRSF000521">
    <property type="entry name" value="Transaminase_4ab_Lys_Orn"/>
    <property type="match status" value="1"/>
</dbReference>
<comment type="similarity">
    <text evidence="2 6">Belongs to the class-III pyridoxal-phosphate-dependent aminotransferase family.</text>
</comment>
<dbReference type="Proteomes" id="UP000078507">
    <property type="component" value="Unassembled WGS sequence"/>
</dbReference>
<keyword evidence="5 6" id="KW-0663">Pyridoxal phosphate</keyword>
<dbReference type="PANTHER" id="PTHR42684:SF3">
    <property type="entry name" value="ADENOSYLMETHIONINE-8-AMINO-7-OXONONANOATE AMINOTRANSFERASE"/>
    <property type="match status" value="1"/>
</dbReference>
<protein>
    <submittedName>
        <fullName evidence="7">Aminotransferase</fullName>
    </submittedName>
</protein>
<dbReference type="PROSITE" id="PS00600">
    <property type="entry name" value="AA_TRANSFER_CLASS_3"/>
    <property type="match status" value="1"/>
</dbReference>
<evidence type="ECO:0000256" key="1">
    <source>
        <dbReference type="ARBA" id="ARBA00001933"/>
    </source>
</evidence>
<dbReference type="Gene3D" id="3.90.1150.10">
    <property type="entry name" value="Aspartate Aminotransferase, domain 1"/>
    <property type="match status" value="1"/>
</dbReference>
<keyword evidence="4 7" id="KW-0808">Transferase</keyword>
<evidence type="ECO:0000256" key="5">
    <source>
        <dbReference type="ARBA" id="ARBA00022898"/>
    </source>
</evidence>
<comment type="caution">
    <text evidence="7">The sequence shown here is derived from an EMBL/GenBank/DDBJ whole genome shotgun (WGS) entry which is preliminary data.</text>
</comment>
<dbReference type="PANTHER" id="PTHR42684">
    <property type="entry name" value="ADENOSYLMETHIONINE-8-AMINO-7-OXONONANOATE AMINOTRANSFERASE"/>
    <property type="match status" value="1"/>
</dbReference>
<dbReference type="InterPro" id="IPR005814">
    <property type="entry name" value="Aminotrans_3"/>
</dbReference>
<gene>
    <name evidence="7" type="ORF">ATB98_20850</name>
</gene>
<dbReference type="InterPro" id="IPR015421">
    <property type="entry name" value="PyrdxlP-dep_Trfase_major"/>
</dbReference>
<evidence type="ECO:0000313" key="8">
    <source>
        <dbReference type="Proteomes" id="UP000078507"/>
    </source>
</evidence>
<evidence type="ECO:0000256" key="3">
    <source>
        <dbReference type="ARBA" id="ARBA00022576"/>
    </source>
</evidence>
<dbReference type="GO" id="GO:0030170">
    <property type="term" value="F:pyridoxal phosphate binding"/>
    <property type="evidence" value="ECO:0007669"/>
    <property type="project" value="InterPro"/>
</dbReference>
<evidence type="ECO:0000256" key="6">
    <source>
        <dbReference type="RuleBase" id="RU003560"/>
    </source>
</evidence>
<sequence length="461" mass="50586">MTILLNSLEARDAAFILHPYTNASQHLQDGPLVISRGEGIHVIDSDGNKYIEGLGGLFCASLGFSEQRLVDAAMRQMQELPFYHSFGGKSHETAIELAERLIRLAPVPMSKVFFANSGSEANDTALKLVWYYHNAIGKPEKKKVISRWRAYHGVTIASASLTGLPNNHRDFDLPIDGVLHTDCPEYYRYGLSGETEEEFATRCAVSLENLILAEGPDTIGAFFAEPLMASGGCIVPPPTYYDKIQAVLRKYDILLIADEVICGFGRLGTMFGSESFGMQPDMISMAKQLSAAYQPISALMINEKVHAAIVAESEKIGIFGHGFTYSGHPVATAVALETLKIYEERDIVGHVRNVAPLFQRRLHALGEHPLVGSARGRGLIGTLELVRNKETKEPFKPTDGVAMHAGKRAQAHGVVTRAIGDNYSLCPPLIITEAQINDMFDRSEKALDDTYAWARASNLYS</sequence>
<accession>A0A178YLH9</accession>
<dbReference type="Pfam" id="PF00202">
    <property type="entry name" value="Aminotran_3"/>
    <property type="match status" value="1"/>
</dbReference>
<organism evidence="7 8">
    <name type="scientific">Sinorhizobium saheli</name>
    <dbReference type="NCBI Taxonomy" id="36856"/>
    <lineage>
        <taxon>Bacteria</taxon>
        <taxon>Pseudomonadati</taxon>
        <taxon>Pseudomonadota</taxon>
        <taxon>Alphaproteobacteria</taxon>
        <taxon>Hyphomicrobiales</taxon>
        <taxon>Rhizobiaceae</taxon>
        <taxon>Sinorhizobium/Ensifer group</taxon>
        <taxon>Sinorhizobium</taxon>
    </lineage>
</organism>
<dbReference type="InterPro" id="IPR015424">
    <property type="entry name" value="PyrdxlP-dep_Trfase"/>
</dbReference>
<dbReference type="FunFam" id="3.40.640.10:FF:000014">
    <property type="entry name" value="Adenosylmethionine-8-amino-7-oxononanoate aminotransferase, probable"/>
    <property type="match status" value="1"/>
</dbReference>
<proteinExistence type="inferred from homology"/>
<comment type="cofactor">
    <cofactor evidence="1">
        <name>pyridoxal 5'-phosphate</name>
        <dbReference type="ChEBI" id="CHEBI:597326"/>
    </cofactor>
</comment>
<dbReference type="SUPFAM" id="SSF53383">
    <property type="entry name" value="PLP-dependent transferases"/>
    <property type="match status" value="1"/>
</dbReference>
<dbReference type="NCBIfam" id="NF005682">
    <property type="entry name" value="PRK07480.1"/>
    <property type="match status" value="1"/>
</dbReference>
<dbReference type="InterPro" id="IPR015422">
    <property type="entry name" value="PyrdxlP-dep_Trfase_small"/>
</dbReference>
<dbReference type="GO" id="GO:0009448">
    <property type="term" value="P:gamma-aminobutyric acid metabolic process"/>
    <property type="evidence" value="ECO:0007669"/>
    <property type="project" value="TreeGrafter"/>
</dbReference>
<dbReference type="AlphaFoldDB" id="A0A178YLH9"/>
<dbReference type="STRING" id="36856.ATB98_20850"/>
<dbReference type="RefSeq" id="WP_066870933.1">
    <property type="nucleotide sequence ID" value="NZ_LNQB01000062.1"/>
</dbReference>
<dbReference type="GO" id="GO:0009102">
    <property type="term" value="P:biotin biosynthetic process"/>
    <property type="evidence" value="ECO:0007669"/>
    <property type="project" value="TreeGrafter"/>
</dbReference>
<dbReference type="NCBIfam" id="NF004767">
    <property type="entry name" value="PRK06105.1"/>
    <property type="match status" value="1"/>
</dbReference>